<feature type="compositionally biased region" description="Pro residues" evidence="1">
    <location>
        <begin position="11"/>
        <end position="20"/>
    </location>
</feature>
<sequence length="434" mass="45873">MGHGAAKTQAPSPPIQPPQHPYRGRGLSIAEVYDAPGILTAVYEVYPTRGRRPTLPPLEAADRTASRSPSPEAARADGDGCTVESTPGPRELSRTHVLQRSPSRDTMWEAPTSCSGLSSNVETHQSASDIYFREPGALHRRRAAGGGKKAQALANPLLSKYAPTQPSRVRTVHVAAEDPATGTCRVVYGAAPAPHWAAADAQALLDIMTLEDARRAVDADRVNRPRSSGADRGEAIPYIDGGLGPPSADTPNAVNRREPDGGARALQEILFLRKRECHANAKAKKRVTLLPPPPGAGSVRAAARGSAGSGAPWDETDGESTVVSFPMESICFSLPYGSAGTCGSPGLPPATRLTDDGDRHPVHALPPLTHVPRRGQQQGNRRALPAAATAKAPVVLTAAPWEVRHNVGDAEKEYVGQPPTSHWLTSPLWDSQAV</sequence>
<feature type="region of interest" description="Disordered" evidence="1">
    <location>
        <begin position="410"/>
        <end position="434"/>
    </location>
</feature>
<organism evidence="2 3">
    <name type="scientific">Strigomonas culicis</name>
    <dbReference type="NCBI Taxonomy" id="28005"/>
    <lineage>
        <taxon>Eukaryota</taxon>
        <taxon>Discoba</taxon>
        <taxon>Euglenozoa</taxon>
        <taxon>Kinetoplastea</taxon>
        <taxon>Metakinetoplastina</taxon>
        <taxon>Trypanosomatida</taxon>
        <taxon>Trypanosomatidae</taxon>
        <taxon>Strigomonadinae</taxon>
        <taxon>Strigomonas</taxon>
    </lineage>
</organism>
<evidence type="ECO:0000256" key="1">
    <source>
        <dbReference type="SAM" id="MobiDB-lite"/>
    </source>
</evidence>
<dbReference type="EMBL" id="ATMH01009981">
    <property type="protein sequence ID" value="EPY18329.1"/>
    <property type="molecule type" value="Genomic_DNA"/>
</dbReference>
<evidence type="ECO:0000313" key="3">
    <source>
        <dbReference type="Proteomes" id="UP000015354"/>
    </source>
</evidence>
<dbReference type="Proteomes" id="UP000015354">
    <property type="component" value="Unassembled WGS sequence"/>
</dbReference>
<proteinExistence type="predicted"/>
<evidence type="ECO:0000313" key="2">
    <source>
        <dbReference type="EMBL" id="EPY18329.1"/>
    </source>
</evidence>
<feature type="compositionally biased region" description="Low complexity" evidence="1">
    <location>
        <begin position="296"/>
        <end position="312"/>
    </location>
</feature>
<feature type="compositionally biased region" description="Basic and acidic residues" evidence="1">
    <location>
        <begin position="219"/>
        <end position="234"/>
    </location>
</feature>
<name>S9TNN3_9TRYP</name>
<comment type="caution">
    <text evidence="2">The sequence shown here is derived from an EMBL/GenBank/DDBJ whole genome shotgun (WGS) entry which is preliminary data.</text>
</comment>
<dbReference type="AlphaFoldDB" id="S9TNN3"/>
<reference evidence="2 3" key="1">
    <citation type="journal article" date="2013" name="PLoS ONE">
        <title>Predicting the Proteins of Angomonas deanei, Strigomonas culicis and Their Respective Endosymbionts Reveals New Aspects of the Trypanosomatidae Family.</title>
        <authorList>
            <person name="Motta M.C."/>
            <person name="Martins A.C."/>
            <person name="de Souza S.S."/>
            <person name="Catta-Preta C.M."/>
            <person name="Silva R."/>
            <person name="Klein C.C."/>
            <person name="de Almeida L.G."/>
            <person name="de Lima Cunha O."/>
            <person name="Ciapina L.P."/>
            <person name="Brocchi M."/>
            <person name="Colabardini A.C."/>
            <person name="de Araujo Lima B."/>
            <person name="Machado C.R."/>
            <person name="de Almeida Soares C.M."/>
            <person name="Probst C.M."/>
            <person name="de Menezes C.B."/>
            <person name="Thompson C.E."/>
            <person name="Bartholomeu D.C."/>
            <person name="Gradia D.F."/>
            <person name="Pavoni D.P."/>
            <person name="Grisard E.C."/>
            <person name="Fantinatti-Garboggini F."/>
            <person name="Marchini F.K."/>
            <person name="Rodrigues-Luiz G.F."/>
            <person name="Wagner G."/>
            <person name="Goldman G.H."/>
            <person name="Fietto J.L."/>
            <person name="Elias M.C."/>
            <person name="Goldman M.H."/>
            <person name="Sagot M.F."/>
            <person name="Pereira M."/>
            <person name="Stoco P.H."/>
            <person name="de Mendonca-Neto R.P."/>
            <person name="Teixeira S.M."/>
            <person name="Maciel T.E."/>
            <person name="de Oliveira Mendes T.A."/>
            <person name="Urmenyi T.P."/>
            <person name="de Souza W."/>
            <person name="Schenkman S."/>
            <person name="de Vasconcelos A.T."/>
        </authorList>
    </citation>
    <scope>NUCLEOTIDE SEQUENCE [LARGE SCALE GENOMIC DNA]</scope>
</reference>
<feature type="region of interest" description="Disordered" evidence="1">
    <location>
        <begin position="1"/>
        <end position="27"/>
    </location>
</feature>
<feature type="region of interest" description="Disordered" evidence="1">
    <location>
        <begin position="46"/>
        <end position="121"/>
    </location>
</feature>
<protein>
    <submittedName>
        <fullName evidence="2">Uncharacterized protein</fullName>
    </submittedName>
</protein>
<keyword evidence="3" id="KW-1185">Reference proteome</keyword>
<feature type="compositionally biased region" description="Polar residues" evidence="1">
    <location>
        <begin position="112"/>
        <end position="121"/>
    </location>
</feature>
<feature type="region of interest" description="Disordered" evidence="1">
    <location>
        <begin position="219"/>
        <end position="258"/>
    </location>
</feature>
<accession>S9TNN3</accession>
<gene>
    <name evidence="2" type="ORF">STCU_10052</name>
</gene>
<feature type="region of interest" description="Disordered" evidence="1">
    <location>
        <begin position="287"/>
        <end position="319"/>
    </location>
</feature>